<dbReference type="InterPro" id="IPR015943">
    <property type="entry name" value="WD40/YVTN_repeat-like_dom_sf"/>
</dbReference>
<dbReference type="PROSITE" id="PS50294">
    <property type="entry name" value="WD_REPEATS_REGION"/>
    <property type="match status" value="2"/>
</dbReference>
<keyword evidence="6" id="KW-0853">WD repeat</keyword>
<dbReference type="Gene3D" id="2.130.10.10">
    <property type="entry name" value="YVTN repeat-like/Quinoprotein amine dehydrogenase"/>
    <property type="match status" value="1"/>
</dbReference>
<dbReference type="SUPFAM" id="SSF50978">
    <property type="entry name" value="WD40 repeat-like"/>
    <property type="match status" value="1"/>
</dbReference>
<evidence type="ECO:0000256" key="2">
    <source>
        <dbReference type="ARBA" id="ARBA00022490"/>
    </source>
</evidence>
<comment type="subcellular location">
    <subcellularLocation>
        <location evidence="1">Cytoplasm</location>
    </subcellularLocation>
</comment>
<protein>
    <recommendedName>
        <fullName evidence="4">WD repeat domain-containing protein 83</fullName>
    </recommendedName>
    <alternativeName>
        <fullName evidence="5">Mitogen-activated protein kinase organizer 1</fullName>
    </alternativeName>
</protein>
<dbReference type="InterPro" id="IPR001680">
    <property type="entry name" value="WD40_rpt"/>
</dbReference>
<evidence type="ECO:0000313" key="7">
    <source>
        <dbReference type="EMBL" id="KAI6653799.1"/>
    </source>
</evidence>
<reference evidence="7 8" key="1">
    <citation type="journal article" date="2023" name="BMC Biol.">
        <title>The compact genome of the sponge Oopsacas minuta (Hexactinellida) is lacking key metazoan core genes.</title>
        <authorList>
            <person name="Santini S."/>
            <person name="Schenkelaars Q."/>
            <person name="Jourda C."/>
            <person name="Duchesne M."/>
            <person name="Belahbib H."/>
            <person name="Rocher C."/>
            <person name="Selva M."/>
            <person name="Riesgo A."/>
            <person name="Vervoort M."/>
            <person name="Leys S.P."/>
            <person name="Kodjabachian L."/>
            <person name="Le Bivic A."/>
            <person name="Borchiellini C."/>
            <person name="Claverie J.M."/>
            <person name="Renard E."/>
        </authorList>
    </citation>
    <scope>NUCLEOTIDE SEQUENCE [LARGE SCALE GENOMIC DNA]</scope>
    <source>
        <strain evidence="7">SPO-2</strain>
    </source>
</reference>
<dbReference type="CDD" id="cd00200">
    <property type="entry name" value="WD40"/>
    <property type="match status" value="1"/>
</dbReference>
<dbReference type="InterPro" id="IPR051980">
    <property type="entry name" value="WD_repeat_MORG1"/>
</dbReference>
<comment type="similarity">
    <text evidence="3">Belongs to the WD repeat MORG1 family.</text>
</comment>
<keyword evidence="8" id="KW-1185">Reference proteome</keyword>
<dbReference type="Pfam" id="PF00400">
    <property type="entry name" value="WD40"/>
    <property type="match status" value="4"/>
</dbReference>
<evidence type="ECO:0000256" key="6">
    <source>
        <dbReference type="PROSITE-ProRule" id="PRU00221"/>
    </source>
</evidence>
<dbReference type="GO" id="GO:0000398">
    <property type="term" value="P:mRNA splicing, via spliceosome"/>
    <property type="evidence" value="ECO:0007669"/>
    <property type="project" value="TreeGrafter"/>
</dbReference>
<accession>A0AAV7JZ90</accession>
<dbReference type="Proteomes" id="UP001165289">
    <property type="component" value="Unassembled WGS sequence"/>
</dbReference>
<dbReference type="AlphaFoldDB" id="A0AAV7JZ90"/>
<evidence type="ECO:0000256" key="1">
    <source>
        <dbReference type="ARBA" id="ARBA00004496"/>
    </source>
</evidence>
<dbReference type="GO" id="GO:0005737">
    <property type="term" value="C:cytoplasm"/>
    <property type="evidence" value="ECO:0007669"/>
    <property type="project" value="UniProtKB-SubCell"/>
</dbReference>
<gene>
    <name evidence="7" type="ORF">LOD99_3303</name>
</gene>
<dbReference type="PANTHER" id="PTHR22842">
    <property type="entry name" value="WD40 REPEAT PROTEIN"/>
    <property type="match status" value="1"/>
</dbReference>
<name>A0AAV7JZ90_9METZ</name>
<dbReference type="PROSITE" id="PS50082">
    <property type="entry name" value="WD_REPEATS_2"/>
    <property type="match status" value="2"/>
</dbReference>
<dbReference type="SMART" id="SM00320">
    <property type="entry name" value="WD40"/>
    <property type="match status" value="5"/>
</dbReference>
<feature type="repeat" description="WD" evidence="6">
    <location>
        <begin position="16"/>
        <end position="48"/>
    </location>
</feature>
<evidence type="ECO:0000256" key="4">
    <source>
        <dbReference type="ARBA" id="ARBA00040453"/>
    </source>
</evidence>
<dbReference type="PANTHER" id="PTHR22842:SF3">
    <property type="entry name" value="WD REPEAT DOMAIN-CONTAINING PROTEIN 83"/>
    <property type="match status" value="1"/>
</dbReference>
<dbReference type="InterPro" id="IPR036322">
    <property type="entry name" value="WD40_repeat_dom_sf"/>
</dbReference>
<dbReference type="EMBL" id="JAKMXF010000255">
    <property type="protein sequence ID" value="KAI6653799.1"/>
    <property type="molecule type" value="Genomic_DNA"/>
</dbReference>
<sequence length="233" mass="25594">MLFKDKIPSRLHGELSGAHEGPVRAVSFNKDGHYCLTCGADKMVALWNPHKLKLIKKYSGHTQEVLGAAASHDNATLISCGIDKLVLLTDVSTGKPLRKFRGHEHRVNCVLFNSDSSIAISGSYDKTVRIWDCRSKAIDPIQVLDEATDSVSSIDITDHEILTSSIDGTIRCYDIRAGELSLFNINHPVPHAKHSHDRHCILAAALDSNIRLLDKTNGDTLCVYKGEIECIVG</sequence>
<evidence type="ECO:0000313" key="8">
    <source>
        <dbReference type="Proteomes" id="UP001165289"/>
    </source>
</evidence>
<evidence type="ECO:0000256" key="3">
    <source>
        <dbReference type="ARBA" id="ARBA00038145"/>
    </source>
</evidence>
<dbReference type="GO" id="GO:0071013">
    <property type="term" value="C:catalytic step 2 spliceosome"/>
    <property type="evidence" value="ECO:0007669"/>
    <property type="project" value="TreeGrafter"/>
</dbReference>
<proteinExistence type="inferred from homology"/>
<organism evidence="7 8">
    <name type="scientific">Oopsacas minuta</name>
    <dbReference type="NCBI Taxonomy" id="111878"/>
    <lineage>
        <taxon>Eukaryota</taxon>
        <taxon>Metazoa</taxon>
        <taxon>Porifera</taxon>
        <taxon>Hexactinellida</taxon>
        <taxon>Hexasterophora</taxon>
        <taxon>Lyssacinosida</taxon>
        <taxon>Leucopsacidae</taxon>
        <taxon>Oopsacas</taxon>
    </lineage>
</organism>
<feature type="repeat" description="WD" evidence="6">
    <location>
        <begin position="100"/>
        <end position="132"/>
    </location>
</feature>
<keyword evidence="2" id="KW-0963">Cytoplasm</keyword>
<evidence type="ECO:0000256" key="5">
    <source>
        <dbReference type="ARBA" id="ARBA00042222"/>
    </source>
</evidence>
<comment type="caution">
    <text evidence="7">The sequence shown here is derived from an EMBL/GenBank/DDBJ whole genome shotgun (WGS) entry which is preliminary data.</text>
</comment>